<dbReference type="EMBL" id="CAADIF010000005">
    <property type="protein sequence ID" value="VFR60737.1"/>
    <property type="molecule type" value="Genomic_DNA"/>
</dbReference>
<evidence type="ECO:0000313" key="3">
    <source>
        <dbReference type="EMBL" id="VFR60737.1"/>
    </source>
</evidence>
<gene>
    <name evidence="2" type="ORF">ANK1_4032</name>
    <name evidence="3" type="ORF">ANK2_4033</name>
</gene>
<protein>
    <submittedName>
        <fullName evidence="2">Uncharacterized protein</fullName>
    </submittedName>
</protein>
<evidence type="ECO:0000256" key="1">
    <source>
        <dbReference type="SAM" id="Coils"/>
    </source>
</evidence>
<sequence>MPYTGTFLPSLIWSDDRDEVMREKKRLERVRDRLLAALRQADQIEYAIWYMMTLEALYQLDNEIDRLWNWLDSTAPRKRPRQRKIPEILRQ</sequence>
<organism evidence="2">
    <name type="scientific">plant metagenome</name>
    <dbReference type="NCBI Taxonomy" id="1297885"/>
    <lineage>
        <taxon>unclassified sequences</taxon>
        <taxon>metagenomes</taxon>
        <taxon>organismal metagenomes</taxon>
    </lineage>
</organism>
<feature type="coiled-coil region" evidence="1">
    <location>
        <begin position="17"/>
        <end position="44"/>
    </location>
</feature>
<dbReference type="AlphaFoldDB" id="A0A484Q4S7"/>
<proteinExistence type="predicted"/>
<dbReference type="EMBL" id="CAADIA010000006">
    <property type="protein sequence ID" value="VFR31907.1"/>
    <property type="molecule type" value="Genomic_DNA"/>
</dbReference>
<accession>A0A484Q4S7</accession>
<reference evidence="2" key="1">
    <citation type="submission" date="2019-03" db="EMBL/GenBank/DDBJ databases">
        <authorList>
            <person name="Danneels B."/>
        </authorList>
    </citation>
    <scope>NUCLEOTIDE SEQUENCE</scope>
</reference>
<evidence type="ECO:0000313" key="2">
    <source>
        <dbReference type="EMBL" id="VFR31907.1"/>
    </source>
</evidence>
<name>A0A484Q4S7_9ZZZZ</name>
<keyword evidence="1" id="KW-0175">Coiled coil</keyword>